<sequence>MSYPRQYYREDNPQLLCSVIKNNPLATLNIIQAQKIQTAFLPLTISEDQTHLLGHATKDNPIFQTRGPIQATFHCDDHYLSPAVVPDIKLPTWLYANVIVMGELVLISDDEEKYQSMQAQLHHFEQFSHSDWQLNNVPAKQRQSMFNAINFFRINIVLMEGAFKLSQNQSQEVRSQICKNLKRSENKLAFLMR</sequence>
<organism evidence="1 2">
    <name type="scientific">Pseudoalteromonas piscicida</name>
    <dbReference type="NCBI Taxonomy" id="43662"/>
    <lineage>
        <taxon>Bacteria</taxon>
        <taxon>Pseudomonadati</taxon>
        <taxon>Pseudomonadota</taxon>
        <taxon>Gammaproteobacteria</taxon>
        <taxon>Alteromonadales</taxon>
        <taxon>Pseudoalteromonadaceae</taxon>
        <taxon>Pseudoalteromonas</taxon>
    </lineage>
</organism>
<dbReference type="SUPFAM" id="SSF50475">
    <property type="entry name" value="FMN-binding split barrel"/>
    <property type="match status" value="1"/>
</dbReference>
<dbReference type="Pfam" id="PF04299">
    <property type="entry name" value="FMN_bind_2"/>
    <property type="match status" value="1"/>
</dbReference>
<dbReference type="EMBL" id="NKHF01000018">
    <property type="protein sequence ID" value="PCK33046.1"/>
    <property type="molecule type" value="Genomic_DNA"/>
</dbReference>
<dbReference type="PANTHER" id="PTHR35802:SF1">
    <property type="entry name" value="PROTEASE SYNTHASE AND SPORULATION PROTEIN PAI 2"/>
    <property type="match status" value="1"/>
</dbReference>
<keyword evidence="2" id="KW-1185">Reference proteome</keyword>
<evidence type="ECO:0000313" key="1">
    <source>
        <dbReference type="EMBL" id="PCK33046.1"/>
    </source>
</evidence>
<evidence type="ECO:0000313" key="2">
    <source>
        <dbReference type="Proteomes" id="UP000228621"/>
    </source>
</evidence>
<dbReference type="AlphaFoldDB" id="A0A2A5JUK7"/>
<proteinExistence type="predicted"/>
<dbReference type="Proteomes" id="UP000228621">
    <property type="component" value="Unassembled WGS sequence"/>
</dbReference>
<name>A0A2A5JUK7_PSEO7</name>
<dbReference type="OrthoDB" id="9794948at2"/>
<protein>
    <submittedName>
        <fullName evidence="1">Transcriptional regulator</fullName>
    </submittedName>
</protein>
<gene>
    <name evidence="1" type="ORF">CEX98_03855</name>
</gene>
<dbReference type="RefSeq" id="WP_099640805.1">
    <property type="nucleotide sequence ID" value="NZ_NKHF01000018.1"/>
</dbReference>
<reference evidence="2" key="1">
    <citation type="journal article" date="2019" name="Genome Announc.">
        <title>Draft Genome Sequence of Pseudoalteromonas piscicida Strain 36Y ROTHPW, an Hypersaline Seawater Isolate from the South Coast of Sonora, Mexico.</title>
        <authorList>
            <person name="Sanchez-Diaz R."/>
            <person name="Molina-Garza Z.J."/>
            <person name="Cruz-Suarez L.E."/>
            <person name="Selvin J."/>
            <person name="Kiran G.S."/>
            <person name="Ibarra-Gamez J.C."/>
            <person name="Gomez-Gil B."/>
            <person name="Galaviz-Silva L."/>
        </authorList>
    </citation>
    <scope>NUCLEOTIDE SEQUENCE [LARGE SCALE GENOMIC DNA]</scope>
    <source>
        <strain evidence="2">36Y_RITHPW</strain>
    </source>
</reference>
<dbReference type="PANTHER" id="PTHR35802">
    <property type="entry name" value="PROTEASE SYNTHASE AND SPORULATION PROTEIN PAI 2"/>
    <property type="match status" value="1"/>
</dbReference>
<dbReference type="InterPro" id="IPR012349">
    <property type="entry name" value="Split_barrel_FMN-bd"/>
</dbReference>
<dbReference type="Gene3D" id="2.30.110.10">
    <property type="entry name" value="Electron Transport, Fmn-binding Protein, Chain A"/>
    <property type="match status" value="1"/>
</dbReference>
<comment type="caution">
    <text evidence="1">The sequence shown here is derived from an EMBL/GenBank/DDBJ whole genome shotgun (WGS) entry which is preliminary data.</text>
</comment>
<dbReference type="InterPro" id="IPR007396">
    <property type="entry name" value="TR_PAI2-type"/>
</dbReference>
<accession>A0A2A5JUK7</accession>